<accession>A0ABV7VE80</accession>
<dbReference type="Gene3D" id="3.20.20.70">
    <property type="entry name" value="Aldolase class I"/>
    <property type="match status" value="1"/>
</dbReference>
<dbReference type="SFLD" id="SFLDG01387">
    <property type="entry name" value="BtrN-like_SPASM_domain_contain"/>
    <property type="match status" value="1"/>
</dbReference>
<dbReference type="InterPro" id="IPR007197">
    <property type="entry name" value="rSAM"/>
</dbReference>
<comment type="cofactor">
    <cofactor evidence="1">
        <name>[4Fe-4S] cluster</name>
        <dbReference type="ChEBI" id="CHEBI:49883"/>
    </cofactor>
</comment>
<evidence type="ECO:0000256" key="1">
    <source>
        <dbReference type="ARBA" id="ARBA00001966"/>
    </source>
</evidence>
<dbReference type="Proteomes" id="UP001595711">
    <property type="component" value="Unassembled WGS sequence"/>
</dbReference>
<keyword evidence="6" id="KW-0411">Iron-sulfur</keyword>
<keyword evidence="2" id="KW-0004">4Fe-4S</keyword>
<feature type="domain" description="Radical SAM core" evidence="7">
    <location>
        <begin position="8"/>
        <end position="220"/>
    </location>
</feature>
<sequence>MMNLFAAPSAIQKLTIEITTLCNLKCAGCPRTMGIANDSWVDQHMDLQLFQRILGGWPPTGFVTLHGIGEPTLHPQFVELVAMARQSGKFKRMKVTSNGITRSADYYAEAVAAGLDEFWISVDSFEPGIAERMRAGTKTEKLKSNIAACLQKKLPLHISMVVSAVNYRDIPDTLRQLRELGAPPVHMQEFQDYGEPYGLMTGEQRAEFIILLRASAHTFAGLPVILPNFTRPKGDICTAPWFRPAISVQGYLTPCCTTFDPSQFGYTNVGEMSFAQAWRQPGVLGWIRDFLEQKTPICTGCPLNPRAFSNEGTLGRSGKTGVDTHFVAAG</sequence>
<evidence type="ECO:0000259" key="7">
    <source>
        <dbReference type="PROSITE" id="PS51918"/>
    </source>
</evidence>
<dbReference type="InterPro" id="IPR034391">
    <property type="entry name" value="AdoMet-like_SPASM_containing"/>
</dbReference>
<dbReference type="EMBL" id="JBHRYJ010000001">
    <property type="protein sequence ID" value="MFC3675117.1"/>
    <property type="molecule type" value="Genomic_DNA"/>
</dbReference>
<dbReference type="InterPro" id="IPR023885">
    <property type="entry name" value="4Fe4S-binding_SPASM_dom"/>
</dbReference>
<keyword evidence="5" id="KW-0408">Iron</keyword>
<evidence type="ECO:0000256" key="3">
    <source>
        <dbReference type="ARBA" id="ARBA00022691"/>
    </source>
</evidence>
<dbReference type="SFLD" id="SFLDS00029">
    <property type="entry name" value="Radical_SAM"/>
    <property type="match status" value="1"/>
</dbReference>
<evidence type="ECO:0000256" key="5">
    <source>
        <dbReference type="ARBA" id="ARBA00023004"/>
    </source>
</evidence>
<keyword evidence="3" id="KW-0949">S-adenosyl-L-methionine</keyword>
<dbReference type="InterPro" id="IPR050377">
    <property type="entry name" value="Radical_SAM_PqqE_MftC-like"/>
</dbReference>
<dbReference type="InterPro" id="IPR013785">
    <property type="entry name" value="Aldolase_TIM"/>
</dbReference>
<proteinExistence type="predicted"/>
<dbReference type="PANTHER" id="PTHR11228:SF7">
    <property type="entry name" value="PQQA PEPTIDE CYCLASE"/>
    <property type="match status" value="1"/>
</dbReference>
<dbReference type="Pfam" id="PF13186">
    <property type="entry name" value="SPASM"/>
    <property type="match status" value="1"/>
</dbReference>
<dbReference type="CDD" id="cd01335">
    <property type="entry name" value="Radical_SAM"/>
    <property type="match status" value="1"/>
</dbReference>
<keyword evidence="4" id="KW-0479">Metal-binding</keyword>
<evidence type="ECO:0000256" key="2">
    <source>
        <dbReference type="ARBA" id="ARBA00022485"/>
    </source>
</evidence>
<dbReference type="PANTHER" id="PTHR11228">
    <property type="entry name" value="RADICAL SAM DOMAIN PROTEIN"/>
    <property type="match status" value="1"/>
</dbReference>
<protein>
    <submittedName>
        <fullName evidence="8">Radical SAM/SPASM domain-containing protein</fullName>
    </submittedName>
</protein>
<evidence type="ECO:0000313" key="9">
    <source>
        <dbReference type="Proteomes" id="UP001595711"/>
    </source>
</evidence>
<dbReference type="CDD" id="cd21109">
    <property type="entry name" value="SPASM"/>
    <property type="match status" value="1"/>
</dbReference>
<dbReference type="SUPFAM" id="SSF102114">
    <property type="entry name" value="Radical SAM enzymes"/>
    <property type="match status" value="1"/>
</dbReference>
<evidence type="ECO:0000313" key="8">
    <source>
        <dbReference type="EMBL" id="MFC3675117.1"/>
    </source>
</evidence>
<dbReference type="Pfam" id="PF04055">
    <property type="entry name" value="Radical_SAM"/>
    <property type="match status" value="1"/>
</dbReference>
<evidence type="ECO:0000256" key="6">
    <source>
        <dbReference type="ARBA" id="ARBA00023014"/>
    </source>
</evidence>
<dbReference type="PROSITE" id="PS51918">
    <property type="entry name" value="RADICAL_SAM"/>
    <property type="match status" value="1"/>
</dbReference>
<name>A0ABV7VE80_9PROT</name>
<dbReference type="InterPro" id="IPR058240">
    <property type="entry name" value="rSAM_sf"/>
</dbReference>
<comment type="caution">
    <text evidence="8">The sequence shown here is derived from an EMBL/GenBank/DDBJ whole genome shotgun (WGS) entry which is preliminary data.</text>
</comment>
<keyword evidence="9" id="KW-1185">Reference proteome</keyword>
<dbReference type="SFLD" id="SFLDG01067">
    <property type="entry name" value="SPASM/twitch_domain_containing"/>
    <property type="match status" value="1"/>
</dbReference>
<evidence type="ECO:0000256" key="4">
    <source>
        <dbReference type="ARBA" id="ARBA00022723"/>
    </source>
</evidence>
<gene>
    <name evidence="8" type="ORF">ACFOOQ_06165</name>
</gene>
<reference evidence="9" key="1">
    <citation type="journal article" date="2019" name="Int. J. Syst. Evol. Microbiol.">
        <title>The Global Catalogue of Microorganisms (GCM) 10K type strain sequencing project: providing services to taxonomists for standard genome sequencing and annotation.</title>
        <authorList>
            <consortium name="The Broad Institute Genomics Platform"/>
            <consortium name="The Broad Institute Genome Sequencing Center for Infectious Disease"/>
            <person name="Wu L."/>
            <person name="Ma J."/>
        </authorList>
    </citation>
    <scope>NUCLEOTIDE SEQUENCE [LARGE SCALE GENOMIC DNA]</scope>
    <source>
        <strain evidence="9">KCTC 42182</strain>
    </source>
</reference>
<organism evidence="8 9">
    <name type="scientific">Ferrovibrio xuzhouensis</name>
    <dbReference type="NCBI Taxonomy" id="1576914"/>
    <lineage>
        <taxon>Bacteria</taxon>
        <taxon>Pseudomonadati</taxon>
        <taxon>Pseudomonadota</taxon>
        <taxon>Alphaproteobacteria</taxon>
        <taxon>Rhodospirillales</taxon>
        <taxon>Rhodospirillaceae</taxon>
        <taxon>Ferrovibrio</taxon>
    </lineage>
</organism>